<accession>A0A8J5X1Q9</accession>
<dbReference type="PANTHER" id="PTHR31250">
    <property type="entry name" value="IQ DOMAIN-CONTAINING PROTEIN IQM3"/>
    <property type="match status" value="1"/>
</dbReference>
<proteinExistence type="predicted"/>
<comment type="caution">
    <text evidence="6">The sequence shown here is derived from an EMBL/GenBank/DDBJ whole genome shotgun (WGS) entry which is preliminary data.</text>
</comment>
<dbReference type="InterPro" id="IPR044159">
    <property type="entry name" value="IQM"/>
</dbReference>
<dbReference type="OrthoDB" id="7344096at2759"/>
<feature type="compositionally biased region" description="Polar residues" evidence="5">
    <location>
        <begin position="603"/>
        <end position="616"/>
    </location>
</feature>
<dbReference type="AlphaFoldDB" id="A0A8J5X1Q9"/>
<dbReference type="Proteomes" id="UP000729402">
    <property type="component" value="Unassembled WGS sequence"/>
</dbReference>
<dbReference type="GO" id="GO:0005634">
    <property type="term" value="C:nucleus"/>
    <property type="evidence" value="ECO:0007669"/>
    <property type="project" value="UniProtKB-SubCell"/>
</dbReference>
<feature type="compositionally biased region" description="Polar residues" evidence="5">
    <location>
        <begin position="429"/>
        <end position="445"/>
    </location>
</feature>
<keyword evidence="3" id="KW-0963">Cytoplasm</keyword>
<dbReference type="EMBL" id="JAAALK010000079">
    <property type="protein sequence ID" value="KAG8095992.1"/>
    <property type="molecule type" value="Genomic_DNA"/>
</dbReference>
<dbReference type="PROSITE" id="PS50096">
    <property type="entry name" value="IQ"/>
    <property type="match status" value="1"/>
</dbReference>
<reference evidence="6" key="2">
    <citation type="submission" date="2021-02" db="EMBL/GenBank/DDBJ databases">
        <authorList>
            <person name="Kimball J.A."/>
            <person name="Haas M.W."/>
            <person name="Macchietto M."/>
            <person name="Kono T."/>
            <person name="Duquette J."/>
            <person name="Shao M."/>
        </authorList>
    </citation>
    <scope>NUCLEOTIDE SEQUENCE</scope>
    <source>
        <tissue evidence="6">Fresh leaf tissue</tissue>
    </source>
</reference>
<keyword evidence="4" id="KW-0539">Nucleus</keyword>
<dbReference type="GO" id="GO:0005737">
    <property type="term" value="C:cytoplasm"/>
    <property type="evidence" value="ECO:0007669"/>
    <property type="project" value="UniProtKB-SubCell"/>
</dbReference>
<feature type="region of interest" description="Disordered" evidence="5">
    <location>
        <begin position="382"/>
        <end position="474"/>
    </location>
</feature>
<protein>
    <recommendedName>
        <fullName evidence="8">IQ domain-containing protein IQM2-like</fullName>
    </recommendedName>
</protein>
<evidence type="ECO:0000256" key="2">
    <source>
        <dbReference type="ARBA" id="ARBA00004496"/>
    </source>
</evidence>
<feature type="region of interest" description="Disordered" evidence="5">
    <location>
        <begin position="572"/>
        <end position="616"/>
    </location>
</feature>
<sequence>MGLSISYPPDDYLPMDEDTDRLFVRSLSFDDLSTLDTLDSPPALLNSLSSQRLVIKGSSSFKKREGDPFHVDPTTSTVTPIPEKESCTHNHTVLPRHGSIENLSLDSPVAGMTSQKHQAAAVRVQKVYRSFRTRRQLADCAVLVEQRWWKLLDFALLKRSSVSFFEVEKPESALSRWSRARLRAAKVGKGLSKDEKAQKLALQHWLEAIDPRHRYGHNLHYYYQNWLHCVSKQPFFYWLDVGEGKEVNLEDHCPRWKLLQQCIRYLGPKEREFYEVIVEDRKLLYNLSRKIVDTSDGPKDAKWIFVLSTTRVLYIGAKNKGTFQHSSFLAGGATSAAGRLVVDNGILKAVWPHSGHYRPTEANFREFMSYLKKRNIDLGNVKLSPSEDEESEWSRIRSGHSQLDLTGGGKPEQEEDTGSQPSHADEDNGTSATAVPSALPSTTGEKATAAGTPVMKRSSSGNRLHRKRPPRLTLNKNRLAKGAAEPGAGAFGDCLDFCKENLFRGSEEGEEVVVVPQEKILHRLNSKMAMNSYQLGKQLSFRWTTGAGPRIGCVRDYPPELQFRALEQVSLSPRGGAGPASLWSTPRQSPCEPLASPAPPYATTGTPSSRLQHGAA</sequence>
<evidence type="ECO:0000256" key="4">
    <source>
        <dbReference type="ARBA" id="ARBA00023242"/>
    </source>
</evidence>
<dbReference type="PANTHER" id="PTHR31250:SF5">
    <property type="entry name" value="FAMILY PROTEIN, PUTATIVE, EXPRESSED-RELATED"/>
    <property type="match status" value="1"/>
</dbReference>
<keyword evidence="7" id="KW-1185">Reference proteome</keyword>
<evidence type="ECO:0000256" key="3">
    <source>
        <dbReference type="ARBA" id="ARBA00022490"/>
    </source>
</evidence>
<gene>
    <name evidence="6" type="ORF">GUJ93_ZPchr0013g36558</name>
</gene>
<evidence type="ECO:0008006" key="8">
    <source>
        <dbReference type="Google" id="ProtNLM"/>
    </source>
</evidence>
<evidence type="ECO:0000256" key="1">
    <source>
        <dbReference type="ARBA" id="ARBA00004123"/>
    </source>
</evidence>
<reference evidence="6" key="1">
    <citation type="journal article" date="2021" name="bioRxiv">
        <title>Whole Genome Assembly and Annotation of Northern Wild Rice, Zizania palustris L., Supports a Whole Genome Duplication in the Zizania Genus.</title>
        <authorList>
            <person name="Haas M."/>
            <person name="Kono T."/>
            <person name="Macchietto M."/>
            <person name="Millas R."/>
            <person name="McGilp L."/>
            <person name="Shao M."/>
            <person name="Duquette J."/>
            <person name="Hirsch C.N."/>
            <person name="Kimball J."/>
        </authorList>
    </citation>
    <scope>NUCLEOTIDE SEQUENCE</scope>
    <source>
        <tissue evidence="6">Fresh leaf tissue</tissue>
    </source>
</reference>
<evidence type="ECO:0000256" key="5">
    <source>
        <dbReference type="SAM" id="MobiDB-lite"/>
    </source>
</evidence>
<name>A0A8J5X1Q9_ZIZPA</name>
<comment type="subcellular location">
    <subcellularLocation>
        <location evidence="2">Cytoplasm</location>
    </subcellularLocation>
    <subcellularLocation>
        <location evidence="1">Nucleus</location>
    </subcellularLocation>
</comment>
<evidence type="ECO:0000313" key="7">
    <source>
        <dbReference type="Proteomes" id="UP000729402"/>
    </source>
</evidence>
<evidence type="ECO:0000313" key="6">
    <source>
        <dbReference type="EMBL" id="KAG8095992.1"/>
    </source>
</evidence>
<organism evidence="6 7">
    <name type="scientific">Zizania palustris</name>
    <name type="common">Northern wild rice</name>
    <dbReference type="NCBI Taxonomy" id="103762"/>
    <lineage>
        <taxon>Eukaryota</taxon>
        <taxon>Viridiplantae</taxon>
        <taxon>Streptophyta</taxon>
        <taxon>Embryophyta</taxon>
        <taxon>Tracheophyta</taxon>
        <taxon>Spermatophyta</taxon>
        <taxon>Magnoliopsida</taxon>
        <taxon>Liliopsida</taxon>
        <taxon>Poales</taxon>
        <taxon>Poaceae</taxon>
        <taxon>BOP clade</taxon>
        <taxon>Oryzoideae</taxon>
        <taxon>Oryzeae</taxon>
        <taxon>Zizaniinae</taxon>
        <taxon>Zizania</taxon>
    </lineage>
</organism>